<dbReference type="FunFam" id="3.30.70.270:FF:000001">
    <property type="entry name" value="Diguanylate cyclase domain protein"/>
    <property type="match status" value="1"/>
</dbReference>
<dbReference type="RefSeq" id="WP_183910516.1">
    <property type="nucleotide sequence ID" value="NZ_JACHXZ010000003.1"/>
</dbReference>
<comment type="caution">
    <text evidence="3">The sequence shown here is derived from an EMBL/GenBank/DDBJ whole genome shotgun (WGS) entry which is preliminary data.</text>
</comment>
<accession>A0A839URC3</accession>
<keyword evidence="4" id="KW-1185">Reference proteome</keyword>
<gene>
    <name evidence="3" type="ORF">FHS30_002227</name>
</gene>
<dbReference type="CDD" id="cd01949">
    <property type="entry name" value="GGDEF"/>
    <property type="match status" value="1"/>
</dbReference>
<dbReference type="Gene3D" id="3.30.70.270">
    <property type="match status" value="1"/>
</dbReference>
<dbReference type="AlphaFoldDB" id="A0A839URC3"/>
<proteinExistence type="predicted"/>
<feature type="domain" description="GGDEF" evidence="2">
    <location>
        <begin position="85"/>
        <end position="218"/>
    </location>
</feature>
<evidence type="ECO:0000259" key="2">
    <source>
        <dbReference type="PROSITE" id="PS50887"/>
    </source>
</evidence>
<reference evidence="3 4" key="1">
    <citation type="submission" date="2020-08" db="EMBL/GenBank/DDBJ databases">
        <title>Genomic Encyclopedia of Type Strains, Phase III (KMG-III): the genomes of soil and plant-associated and newly described type strains.</title>
        <authorList>
            <person name="Whitman W."/>
        </authorList>
    </citation>
    <scope>NUCLEOTIDE SEQUENCE [LARGE SCALE GENOMIC DNA]</scope>
    <source>
        <strain evidence="3 4">CECT 8571</strain>
    </source>
</reference>
<dbReference type="EMBL" id="JACHXZ010000003">
    <property type="protein sequence ID" value="MBB3169019.1"/>
    <property type="molecule type" value="Genomic_DNA"/>
</dbReference>
<dbReference type="GO" id="GO:0003824">
    <property type="term" value="F:catalytic activity"/>
    <property type="evidence" value="ECO:0007669"/>
    <property type="project" value="UniProtKB-ARBA"/>
</dbReference>
<dbReference type="InterPro" id="IPR052163">
    <property type="entry name" value="DGC-Regulatory_Protein"/>
</dbReference>
<dbReference type="SUPFAM" id="SSF55073">
    <property type="entry name" value="Nucleotide cyclase"/>
    <property type="match status" value="1"/>
</dbReference>
<dbReference type="InterPro" id="IPR029787">
    <property type="entry name" value="Nucleotide_cyclase"/>
</dbReference>
<evidence type="ECO:0000313" key="4">
    <source>
        <dbReference type="Proteomes" id="UP000559987"/>
    </source>
</evidence>
<protein>
    <submittedName>
        <fullName evidence="3">Diguanylate cyclase (GGDEF)-like protein</fullName>
    </submittedName>
</protein>
<sequence length="218" mass="24527">MVLKFEKFNVNTTRPTINGSTTSRYKEDLLRDTIKILTHKVLGLERELLKALHFANHDLLTGLANRSLLRDRLLQAMHQANRQHKQVGLLILDLNGFKSINDTHGHNVGDEILIQVAKRLSSCIRAEDSAYRYGGDEFVILLPEVDGTSGANELRSKLNIKLTRLYRIGMRRISASASIGIAVYPSDGKDQKELIKHADENMYCAKTDGKGKLQNLPH</sequence>
<dbReference type="InterPro" id="IPR043128">
    <property type="entry name" value="Rev_trsase/Diguanyl_cyclase"/>
</dbReference>
<dbReference type="SMART" id="SM00267">
    <property type="entry name" value="GGDEF"/>
    <property type="match status" value="1"/>
</dbReference>
<comment type="cofactor">
    <cofactor evidence="1">
        <name>Mg(2+)</name>
        <dbReference type="ChEBI" id="CHEBI:18420"/>
    </cofactor>
</comment>
<dbReference type="Pfam" id="PF00990">
    <property type="entry name" value="GGDEF"/>
    <property type="match status" value="1"/>
</dbReference>
<dbReference type="PROSITE" id="PS50887">
    <property type="entry name" value="GGDEF"/>
    <property type="match status" value="1"/>
</dbReference>
<dbReference type="Proteomes" id="UP000559987">
    <property type="component" value="Unassembled WGS sequence"/>
</dbReference>
<name>A0A839URC3_9GAMM</name>
<dbReference type="PANTHER" id="PTHR46663">
    <property type="entry name" value="DIGUANYLATE CYCLASE DGCT-RELATED"/>
    <property type="match status" value="1"/>
</dbReference>
<dbReference type="PANTHER" id="PTHR46663:SF2">
    <property type="entry name" value="GGDEF DOMAIN-CONTAINING PROTEIN"/>
    <property type="match status" value="1"/>
</dbReference>
<evidence type="ECO:0000256" key="1">
    <source>
        <dbReference type="ARBA" id="ARBA00001946"/>
    </source>
</evidence>
<organism evidence="3 4">
    <name type="scientific">Simiduia aestuariiviva</name>
    <dbReference type="NCBI Taxonomy" id="1510459"/>
    <lineage>
        <taxon>Bacteria</taxon>
        <taxon>Pseudomonadati</taxon>
        <taxon>Pseudomonadota</taxon>
        <taxon>Gammaproteobacteria</taxon>
        <taxon>Cellvibrionales</taxon>
        <taxon>Cellvibrionaceae</taxon>
        <taxon>Simiduia</taxon>
    </lineage>
</organism>
<dbReference type="NCBIfam" id="TIGR00254">
    <property type="entry name" value="GGDEF"/>
    <property type="match status" value="1"/>
</dbReference>
<dbReference type="InterPro" id="IPR000160">
    <property type="entry name" value="GGDEF_dom"/>
</dbReference>
<evidence type="ECO:0000313" key="3">
    <source>
        <dbReference type="EMBL" id="MBB3169019.1"/>
    </source>
</evidence>